<sequence>MRLTLLPALLAGSSTLALAATSDTTTRTAAIYIQPLNGKTNNNHPPPAPALLAEIAIPVLSHDDTNEQAKLDAAAAVAGIEAEVISYSAPDLFGSGSGGGDDDAEDEDAAEGEAERGDNDAEKNLLVRIGLYSPATKTWVSSTSLASADNFAKGYAPRFLVTVSGGSEEEGGGQVLGVTCRGVAIDAGVTRDFGPQAVVVASAAGAQPALGKPVVLGEGGRKVPEAGEKSFLQKYWWVLAIGPETGAAPATDSKGKGKAAPADQHAEDASMVDDDDDDDEDEEGDIDIDNVIGRRTRGKVIDFAKAAQENPAADDDDEDDDEDFVDGNENNNNNMDED</sequence>
<keyword evidence="11" id="KW-1185">Reference proteome</keyword>
<dbReference type="EMBL" id="MU853561">
    <property type="protein sequence ID" value="KAK4146497.1"/>
    <property type="molecule type" value="Genomic_DNA"/>
</dbReference>
<feature type="region of interest" description="Disordered" evidence="7">
    <location>
        <begin position="91"/>
        <end position="120"/>
    </location>
</feature>
<organism evidence="10 11">
    <name type="scientific">Dichotomopilus funicola</name>
    <dbReference type="NCBI Taxonomy" id="1934379"/>
    <lineage>
        <taxon>Eukaryota</taxon>
        <taxon>Fungi</taxon>
        <taxon>Dikarya</taxon>
        <taxon>Ascomycota</taxon>
        <taxon>Pezizomycotina</taxon>
        <taxon>Sordariomycetes</taxon>
        <taxon>Sordariomycetidae</taxon>
        <taxon>Sordariales</taxon>
        <taxon>Chaetomiaceae</taxon>
        <taxon>Dichotomopilus</taxon>
    </lineage>
</organism>
<evidence type="ECO:0000259" key="9">
    <source>
        <dbReference type="SMART" id="SM01082"/>
    </source>
</evidence>
<dbReference type="PANTHER" id="PTHR39219">
    <property type="entry name" value="ER MEMBRANE PROTEIN COMPLEX SUBUNIT 10"/>
    <property type="match status" value="1"/>
</dbReference>
<evidence type="ECO:0000256" key="1">
    <source>
        <dbReference type="ARBA" id="ARBA00002212"/>
    </source>
</evidence>
<comment type="similarity">
    <text evidence="3">Belongs to the CHZ1 family.</text>
</comment>
<feature type="chain" id="PRO_5043015264" description="Histone chaperone domain-containing protein" evidence="8">
    <location>
        <begin position="20"/>
        <end position="338"/>
    </location>
</feature>
<evidence type="ECO:0000256" key="4">
    <source>
        <dbReference type="ARBA" id="ARBA00023186"/>
    </source>
</evidence>
<dbReference type="Proteomes" id="UP001302676">
    <property type="component" value="Unassembled WGS sequence"/>
</dbReference>
<comment type="subcellular location">
    <subcellularLocation>
        <location evidence="2">Nucleus</location>
    </subcellularLocation>
</comment>
<feature type="domain" description="Histone chaperone" evidence="9">
    <location>
        <begin position="277"/>
        <end position="312"/>
    </location>
</feature>
<evidence type="ECO:0000256" key="5">
    <source>
        <dbReference type="ARBA" id="ARBA00023242"/>
    </source>
</evidence>
<reference evidence="10" key="1">
    <citation type="journal article" date="2023" name="Mol. Phylogenet. Evol.">
        <title>Genome-scale phylogeny and comparative genomics of the fungal order Sordariales.</title>
        <authorList>
            <person name="Hensen N."/>
            <person name="Bonometti L."/>
            <person name="Westerberg I."/>
            <person name="Brannstrom I.O."/>
            <person name="Guillou S."/>
            <person name="Cros-Aarteil S."/>
            <person name="Calhoun S."/>
            <person name="Haridas S."/>
            <person name="Kuo A."/>
            <person name="Mondo S."/>
            <person name="Pangilinan J."/>
            <person name="Riley R."/>
            <person name="LaButti K."/>
            <person name="Andreopoulos B."/>
            <person name="Lipzen A."/>
            <person name="Chen C."/>
            <person name="Yan M."/>
            <person name="Daum C."/>
            <person name="Ng V."/>
            <person name="Clum A."/>
            <person name="Steindorff A."/>
            <person name="Ohm R.A."/>
            <person name="Martin F."/>
            <person name="Silar P."/>
            <person name="Natvig D.O."/>
            <person name="Lalanne C."/>
            <person name="Gautier V."/>
            <person name="Ament-Velasquez S.L."/>
            <person name="Kruys A."/>
            <person name="Hutchinson M.I."/>
            <person name="Powell A.J."/>
            <person name="Barry K."/>
            <person name="Miller A.N."/>
            <person name="Grigoriev I.V."/>
            <person name="Debuchy R."/>
            <person name="Gladieux P."/>
            <person name="Hiltunen Thoren M."/>
            <person name="Johannesson H."/>
        </authorList>
    </citation>
    <scope>NUCLEOTIDE SEQUENCE</scope>
    <source>
        <strain evidence="10">CBS 141.50</strain>
    </source>
</reference>
<evidence type="ECO:0000256" key="6">
    <source>
        <dbReference type="ARBA" id="ARBA00025877"/>
    </source>
</evidence>
<dbReference type="AlphaFoldDB" id="A0AAN6ZPV9"/>
<comment type="caution">
    <text evidence="10">The sequence shown here is derived from an EMBL/GenBank/DDBJ whole genome shotgun (WGS) entry which is preliminary data.</text>
</comment>
<dbReference type="InterPro" id="IPR019098">
    <property type="entry name" value="Histone_chaperone_domain_CHZ"/>
</dbReference>
<name>A0AAN6ZPV9_9PEZI</name>
<dbReference type="SMART" id="SM01082">
    <property type="entry name" value="CHZ"/>
    <property type="match status" value="1"/>
</dbReference>
<feature type="compositionally biased region" description="Acidic residues" evidence="7">
    <location>
        <begin position="100"/>
        <end position="112"/>
    </location>
</feature>
<comment type="function">
    <text evidence="1">Forms a chaperone-bound H2A.Z-H2B complex that acts as a source for SWR1 complex-dependent H2A to H2A.Z histone replacement in chromatin.</text>
</comment>
<evidence type="ECO:0000256" key="7">
    <source>
        <dbReference type="SAM" id="MobiDB-lite"/>
    </source>
</evidence>
<proteinExistence type="inferred from homology"/>
<dbReference type="GeneID" id="87819608"/>
<feature type="region of interest" description="Disordered" evidence="7">
    <location>
        <begin position="247"/>
        <end position="292"/>
    </location>
</feature>
<keyword evidence="4" id="KW-0143">Chaperone</keyword>
<evidence type="ECO:0000256" key="3">
    <source>
        <dbReference type="ARBA" id="ARBA00008057"/>
    </source>
</evidence>
<feature type="compositionally biased region" description="Low complexity" evidence="7">
    <location>
        <begin position="327"/>
        <end position="338"/>
    </location>
</feature>
<dbReference type="Pfam" id="PF09649">
    <property type="entry name" value="CHZ"/>
    <property type="match status" value="1"/>
</dbReference>
<feature type="region of interest" description="Disordered" evidence="7">
    <location>
        <begin position="305"/>
        <end position="338"/>
    </location>
</feature>
<comment type="subunit">
    <text evidence="6">Forms a heterotrimer with H2A.Z-H2B, stabilizing the association of the histone dimer. Also, with a lower affinity, forms a heterotrimer with H2A-H2B.</text>
</comment>
<protein>
    <recommendedName>
        <fullName evidence="9">Histone chaperone domain-containing protein</fullName>
    </recommendedName>
</protein>
<evidence type="ECO:0000313" key="11">
    <source>
        <dbReference type="Proteomes" id="UP001302676"/>
    </source>
</evidence>
<dbReference type="PANTHER" id="PTHR39219:SF1">
    <property type="entry name" value="ER MEMBRANE PROTEIN COMPLEX SUBUNIT 10"/>
    <property type="match status" value="1"/>
</dbReference>
<evidence type="ECO:0000256" key="2">
    <source>
        <dbReference type="ARBA" id="ARBA00004123"/>
    </source>
</evidence>
<evidence type="ECO:0000256" key="8">
    <source>
        <dbReference type="SAM" id="SignalP"/>
    </source>
</evidence>
<gene>
    <name evidence="10" type="ORF">C8A04DRAFT_34956</name>
</gene>
<feature type="signal peptide" evidence="8">
    <location>
        <begin position="1"/>
        <end position="19"/>
    </location>
</feature>
<dbReference type="RefSeq" id="XP_062639868.1">
    <property type="nucleotide sequence ID" value="XM_062782995.1"/>
</dbReference>
<evidence type="ECO:0000313" key="10">
    <source>
        <dbReference type="EMBL" id="KAK4146497.1"/>
    </source>
</evidence>
<feature type="compositionally biased region" description="Acidic residues" evidence="7">
    <location>
        <begin position="312"/>
        <end position="326"/>
    </location>
</feature>
<dbReference type="GO" id="GO:0005634">
    <property type="term" value="C:nucleus"/>
    <property type="evidence" value="ECO:0007669"/>
    <property type="project" value="UniProtKB-SubCell"/>
</dbReference>
<keyword evidence="5" id="KW-0539">Nucleus</keyword>
<accession>A0AAN6ZPV9</accession>
<feature type="compositionally biased region" description="Acidic residues" evidence="7">
    <location>
        <begin position="270"/>
        <end position="288"/>
    </location>
</feature>
<keyword evidence="8" id="KW-0732">Signal</keyword>
<reference evidence="10" key="2">
    <citation type="submission" date="2023-05" db="EMBL/GenBank/DDBJ databases">
        <authorList>
            <consortium name="Lawrence Berkeley National Laboratory"/>
            <person name="Steindorff A."/>
            <person name="Hensen N."/>
            <person name="Bonometti L."/>
            <person name="Westerberg I."/>
            <person name="Brannstrom I.O."/>
            <person name="Guillou S."/>
            <person name="Cros-Aarteil S."/>
            <person name="Calhoun S."/>
            <person name="Haridas S."/>
            <person name="Kuo A."/>
            <person name="Mondo S."/>
            <person name="Pangilinan J."/>
            <person name="Riley R."/>
            <person name="Labutti K."/>
            <person name="Andreopoulos B."/>
            <person name="Lipzen A."/>
            <person name="Chen C."/>
            <person name="Yanf M."/>
            <person name="Daum C."/>
            <person name="Ng V."/>
            <person name="Clum A."/>
            <person name="Ohm R."/>
            <person name="Martin F."/>
            <person name="Silar P."/>
            <person name="Natvig D."/>
            <person name="Lalanne C."/>
            <person name="Gautier V."/>
            <person name="Ament-Velasquez S.L."/>
            <person name="Kruys A."/>
            <person name="Hutchinson M.I."/>
            <person name="Powell A.J."/>
            <person name="Barry K."/>
            <person name="Miller A.N."/>
            <person name="Grigoriev I.V."/>
            <person name="Debuchy R."/>
            <person name="Gladieux P."/>
            <person name="Thoren M.H."/>
            <person name="Johannesson H."/>
        </authorList>
    </citation>
    <scope>NUCLEOTIDE SEQUENCE</scope>
    <source>
        <strain evidence="10">CBS 141.50</strain>
    </source>
</reference>